<feature type="transmembrane region" description="Helical" evidence="1">
    <location>
        <begin position="395"/>
        <end position="412"/>
    </location>
</feature>
<dbReference type="InterPro" id="IPR052728">
    <property type="entry name" value="O2_lipid_transport_reg"/>
</dbReference>
<dbReference type="PANTHER" id="PTHR11161">
    <property type="entry name" value="O-ACYLTRANSFERASE"/>
    <property type="match status" value="1"/>
</dbReference>
<comment type="caution">
    <text evidence="3">The sequence shown here is derived from an EMBL/GenBank/DDBJ whole genome shotgun (WGS) entry which is preliminary data.</text>
</comment>
<keyword evidence="1" id="KW-1133">Transmembrane helix</keyword>
<feature type="transmembrane region" description="Helical" evidence="1">
    <location>
        <begin position="318"/>
        <end position="334"/>
    </location>
</feature>
<dbReference type="Pfam" id="PF01757">
    <property type="entry name" value="Acyl_transf_3"/>
    <property type="match status" value="1"/>
</dbReference>
<sequence length="569" mass="64571">MRKKDSAFLNEFKEFLGKYNYHILENLLSKNASDKCFRDFKHIFESLPYGGWPVKMLDSFGKPESGILKGNIRWLGEFDECLQIYAPPKKGEGVGDFHGKYCTLKTTLKMMKSDLTLSMAVCLPDTCDSSEIIPDVASYLNLTALILRAIFVIFLISIFILLAVTGSSITLYERSFEANPMSDASSETNFAANPSAPGSESESLFTKILISLLTNKGNNHHSLPAIRNPSWKAWGDLIPGLAFYIHRYIRLTPVYIIVVAFYTTLNKYLGTGPIWPDASAGTDPNCDASWWRNLLYITNFQPDIQKCMAWTWYLANDMQFYIISPLFLVTLWRWPKIGYSVMASFLCATYITSFVISYKYNLVTGLGNIASNISDIDQFFLQWHEYFTKFYVKPYTRFDPYLIGIALAYFLFRRKQINAGKLSRVALSVGWAIASGITFTAMFGLYHQNPSTVASSFYNALNRSCFAFGLAWVIFVCINGQGGVVNSILSWKLLIPLSRLTFCAYLLHPILELVYFYSVTRLIEFSHLTLVLHYLGFLILSYAAALVASLLFESPVIRLEKLIRNKFST</sequence>
<keyword evidence="1" id="KW-0472">Membrane</keyword>
<protein>
    <submittedName>
        <fullName evidence="3">Nose resistant to fluoxetine protein 6 like protein</fullName>
    </submittedName>
</protein>
<reference evidence="3" key="2">
    <citation type="submission" date="2020-06" db="EMBL/GenBank/DDBJ databases">
        <authorList>
            <person name="Sheffer M."/>
        </authorList>
    </citation>
    <scope>NUCLEOTIDE SEQUENCE</scope>
</reference>
<evidence type="ECO:0000259" key="2">
    <source>
        <dbReference type="SMART" id="SM00703"/>
    </source>
</evidence>
<feature type="transmembrane region" description="Helical" evidence="1">
    <location>
        <begin position="531"/>
        <end position="552"/>
    </location>
</feature>
<keyword evidence="1" id="KW-0812">Transmembrane</keyword>
<reference evidence="3" key="1">
    <citation type="journal article" date="2020" name="bioRxiv">
        <title>Chromosome-level reference genome of the European wasp spider Argiope bruennichi: a resource for studies on range expansion and evolutionary adaptation.</title>
        <authorList>
            <person name="Sheffer M.M."/>
            <person name="Hoppe A."/>
            <person name="Krehenwinkel H."/>
            <person name="Uhl G."/>
            <person name="Kuss A.W."/>
            <person name="Jensen L."/>
            <person name="Jensen C."/>
            <person name="Gillespie R.G."/>
            <person name="Hoff K.J."/>
            <person name="Prost S."/>
        </authorList>
    </citation>
    <scope>NUCLEOTIDE SEQUENCE</scope>
</reference>
<dbReference type="Proteomes" id="UP000807504">
    <property type="component" value="Unassembled WGS sequence"/>
</dbReference>
<evidence type="ECO:0000313" key="3">
    <source>
        <dbReference type="EMBL" id="KAF8796720.1"/>
    </source>
</evidence>
<accession>A0A8T0G3T7</accession>
<feature type="domain" description="Nose resistant-to-fluoxetine protein N-terminal" evidence="2">
    <location>
        <begin position="33"/>
        <end position="154"/>
    </location>
</feature>
<organism evidence="3 4">
    <name type="scientific">Argiope bruennichi</name>
    <name type="common">Wasp spider</name>
    <name type="synonym">Aranea bruennichi</name>
    <dbReference type="NCBI Taxonomy" id="94029"/>
    <lineage>
        <taxon>Eukaryota</taxon>
        <taxon>Metazoa</taxon>
        <taxon>Ecdysozoa</taxon>
        <taxon>Arthropoda</taxon>
        <taxon>Chelicerata</taxon>
        <taxon>Arachnida</taxon>
        <taxon>Araneae</taxon>
        <taxon>Araneomorphae</taxon>
        <taxon>Entelegynae</taxon>
        <taxon>Araneoidea</taxon>
        <taxon>Araneidae</taxon>
        <taxon>Argiope</taxon>
    </lineage>
</organism>
<feature type="transmembrane region" description="Helical" evidence="1">
    <location>
        <begin position="466"/>
        <end position="488"/>
    </location>
</feature>
<evidence type="ECO:0000256" key="1">
    <source>
        <dbReference type="SAM" id="Phobius"/>
    </source>
</evidence>
<gene>
    <name evidence="3" type="ORF">HNY73_001066</name>
</gene>
<dbReference type="PANTHER" id="PTHR11161:SF0">
    <property type="entry name" value="O-ACYLTRANSFERASE LIKE PROTEIN"/>
    <property type="match status" value="1"/>
</dbReference>
<evidence type="ECO:0000313" key="4">
    <source>
        <dbReference type="Proteomes" id="UP000807504"/>
    </source>
</evidence>
<keyword evidence="4" id="KW-1185">Reference proteome</keyword>
<name>A0A8T0G3T7_ARGBR</name>
<dbReference type="GO" id="GO:0016747">
    <property type="term" value="F:acyltransferase activity, transferring groups other than amino-acyl groups"/>
    <property type="evidence" value="ECO:0007669"/>
    <property type="project" value="InterPro"/>
</dbReference>
<dbReference type="EMBL" id="JABXBU010000001">
    <property type="protein sequence ID" value="KAF8796720.1"/>
    <property type="molecule type" value="Genomic_DNA"/>
</dbReference>
<dbReference type="AlphaFoldDB" id="A0A8T0G3T7"/>
<feature type="transmembrane region" description="Helical" evidence="1">
    <location>
        <begin position="500"/>
        <end position="519"/>
    </location>
</feature>
<feature type="transmembrane region" description="Helical" evidence="1">
    <location>
        <begin position="341"/>
        <end position="358"/>
    </location>
</feature>
<dbReference type="InterPro" id="IPR006621">
    <property type="entry name" value="Nose-resist-to-fluoxetine_N"/>
</dbReference>
<dbReference type="Pfam" id="PF20146">
    <property type="entry name" value="NRF"/>
    <property type="match status" value="1"/>
</dbReference>
<feature type="transmembrane region" description="Helical" evidence="1">
    <location>
        <begin position="424"/>
        <end position="446"/>
    </location>
</feature>
<dbReference type="InterPro" id="IPR002656">
    <property type="entry name" value="Acyl_transf_3_dom"/>
</dbReference>
<proteinExistence type="predicted"/>
<feature type="transmembrane region" description="Helical" evidence="1">
    <location>
        <begin position="248"/>
        <end position="265"/>
    </location>
</feature>
<dbReference type="SMART" id="SM00703">
    <property type="entry name" value="NRF"/>
    <property type="match status" value="1"/>
</dbReference>
<feature type="transmembrane region" description="Helical" evidence="1">
    <location>
        <begin position="139"/>
        <end position="164"/>
    </location>
</feature>